<dbReference type="EnsemblFungi" id="CEF78308">
    <property type="protein sequence ID" value="CEF78308"/>
    <property type="gene ID" value="FGRRES_03492_M"/>
</dbReference>
<reference evidence="2 4" key="3">
    <citation type="journal article" date="2015" name="BMC Genomics">
        <title>The completed genome sequence of the pathogenic ascomycete fungus Fusarium graminearum.</title>
        <authorList>
            <person name="King R."/>
            <person name="Urban M."/>
            <person name="Hammond-Kosack M.C."/>
            <person name="Hassani-Pak K."/>
            <person name="Hammond-Kosack K.E."/>
        </authorList>
    </citation>
    <scope>NUCLEOTIDE SEQUENCE [LARGE SCALE GENOMIC DNA]</scope>
    <source>
        <strain evidence="4">ATCC MYA-4620 / CBS 123657 / FGSC 9075 / NRRL 31084 / PH-1</strain>
        <strain evidence="2">PH-1</strain>
    </source>
</reference>
<reference evidence="3 4" key="1">
    <citation type="journal article" date="2007" name="Science">
        <title>The Fusarium graminearum genome reveals a link between localized polymorphism and pathogen specialization.</title>
        <authorList>
            <person name="Cuomo C.A."/>
            <person name="Gueldener U."/>
            <person name="Xu J.-R."/>
            <person name="Trail F."/>
            <person name="Turgeon B.G."/>
            <person name="Di Pietro A."/>
            <person name="Walton J.D."/>
            <person name="Ma L.-J."/>
            <person name="Baker S.E."/>
            <person name="Rep M."/>
            <person name="Adam G."/>
            <person name="Antoniw J."/>
            <person name="Baldwin T."/>
            <person name="Calvo S.E."/>
            <person name="Chang Y.-L."/>
            <person name="DeCaprio D."/>
            <person name="Gale L.R."/>
            <person name="Gnerre S."/>
            <person name="Goswami R.S."/>
            <person name="Hammond-Kosack K."/>
            <person name="Harris L.J."/>
            <person name="Hilburn K."/>
            <person name="Kennell J.C."/>
            <person name="Kroken S."/>
            <person name="Magnuson J.K."/>
            <person name="Mannhaupt G."/>
            <person name="Mauceli E.W."/>
            <person name="Mewes H.-W."/>
            <person name="Mitterbauer R."/>
            <person name="Muehlbauer G."/>
            <person name="Muensterkoetter M."/>
            <person name="Nelson D."/>
            <person name="O'Donnell K."/>
            <person name="Ouellet T."/>
            <person name="Qi W."/>
            <person name="Quesneville H."/>
            <person name="Roncero M.I.G."/>
            <person name="Seong K.-Y."/>
            <person name="Tetko I.V."/>
            <person name="Urban M."/>
            <person name="Waalwijk C."/>
            <person name="Ward T.J."/>
            <person name="Yao J."/>
            <person name="Birren B.W."/>
            <person name="Kistler H.C."/>
        </authorList>
    </citation>
    <scope>NUCLEOTIDE SEQUENCE [LARGE SCALE GENOMIC DNA]</scope>
    <source>
        <strain evidence="4">ATCC MYA-4620 / CBS 123657 / FGSC 9075 / NRRL 31084 / PH-1</strain>
        <strain evidence="3">PH-1 / ATCC MYA-4620 / FGSC 9075 / NRRL 31084</strain>
    </source>
</reference>
<dbReference type="EMBL" id="HG970333">
    <property type="protein sequence ID" value="CEF78308.1"/>
    <property type="molecule type" value="Genomic_DNA"/>
</dbReference>
<reference evidence="3 4" key="2">
    <citation type="journal article" date="2010" name="Nature">
        <title>Comparative genomics reveals mobile pathogenicity chromosomes in Fusarium.</title>
        <authorList>
            <person name="Ma L.J."/>
            <person name="van der Does H.C."/>
            <person name="Borkovich K.A."/>
            <person name="Coleman J.J."/>
            <person name="Daboussi M.J."/>
            <person name="Di Pietro A."/>
            <person name="Dufresne M."/>
            <person name="Freitag M."/>
            <person name="Grabherr M."/>
            <person name="Henrissat B."/>
            <person name="Houterman P.M."/>
            <person name="Kang S."/>
            <person name="Shim W.B."/>
            <person name="Woloshuk C."/>
            <person name="Xie X."/>
            <person name="Xu J.R."/>
            <person name="Antoniw J."/>
            <person name="Baker S.E."/>
            <person name="Bluhm B.H."/>
            <person name="Breakspear A."/>
            <person name="Brown D.W."/>
            <person name="Butchko R.A."/>
            <person name="Chapman S."/>
            <person name="Coulson R."/>
            <person name="Coutinho P.M."/>
            <person name="Danchin E.G."/>
            <person name="Diener A."/>
            <person name="Gale L.R."/>
            <person name="Gardiner D.M."/>
            <person name="Goff S."/>
            <person name="Hammond-Kosack K.E."/>
            <person name="Hilburn K."/>
            <person name="Hua-Van A."/>
            <person name="Jonkers W."/>
            <person name="Kazan K."/>
            <person name="Kodira C.D."/>
            <person name="Koehrsen M."/>
            <person name="Kumar L."/>
            <person name="Lee Y.H."/>
            <person name="Li L."/>
            <person name="Manners J.M."/>
            <person name="Miranda-Saavedra D."/>
            <person name="Mukherjee M."/>
            <person name="Park G."/>
            <person name="Park J."/>
            <person name="Park S.Y."/>
            <person name="Proctor R.H."/>
            <person name="Regev A."/>
            <person name="Ruiz-Roldan M.C."/>
            <person name="Sain D."/>
            <person name="Sakthikumar S."/>
            <person name="Sykes S."/>
            <person name="Schwartz D.C."/>
            <person name="Turgeon B.G."/>
            <person name="Wapinski I."/>
            <person name="Yoder O."/>
            <person name="Young S."/>
            <person name="Zeng Q."/>
            <person name="Zhou S."/>
            <person name="Galagan J."/>
            <person name="Cuomo C.A."/>
            <person name="Kistler H.C."/>
            <person name="Rep M."/>
        </authorList>
    </citation>
    <scope>GENOME REANNOTATION</scope>
    <source>
        <strain evidence="4">ATCC MYA-4620 / CBS 123657 / FGSC 9075 / NRRL 31084 / PH-1</strain>
        <strain evidence="3">PH-1 / ATCC MYA-4620 / FGSC 9075 / NRRL 31084</strain>
    </source>
</reference>
<organism evidence="2 4">
    <name type="scientific">Gibberella zeae (strain ATCC MYA-4620 / CBS 123657 / FGSC 9075 / NRRL 31084 / PH-1)</name>
    <name type="common">Wheat head blight fungus</name>
    <name type="synonym">Fusarium graminearum</name>
    <dbReference type="NCBI Taxonomy" id="229533"/>
    <lineage>
        <taxon>Eukaryota</taxon>
        <taxon>Fungi</taxon>
        <taxon>Dikarya</taxon>
        <taxon>Ascomycota</taxon>
        <taxon>Pezizomycotina</taxon>
        <taxon>Sordariomycetes</taxon>
        <taxon>Hypocreomycetidae</taxon>
        <taxon>Hypocreales</taxon>
        <taxon>Nectriaceae</taxon>
        <taxon>Fusarium</taxon>
    </lineage>
</organism>
<evidence type="ECO:0000313" key="4">
    <source>
        <dbReference type="Proteomes" id="UP000070720"/>
    </source>
</evidence>
<feature type="region of interest" description="Disordered" evidence="1">
    <location>
        <begin position="132"/>
        <end position="152"/>
    </location>
</feature>
<proteinExistence type="predicted"/>
<gene>
    <name evidence="3" type="primary">FG03492.1</name>
    <name evidence="2" type="ORF">FGRAMPH1_01T13009</name>
</gene>
<reference evidence="3" key="4">
    <citation type="submission" date="2017-01" db="UniProtKB">
        <authorList>
            <consortium name="EnsemblFungi"/>
        </authorList>
    </citation>
    <scope>IDENTIFICATION</scope>
    <source>
        <strain evidence="3">PH-1 / ATCC MYA-4620 / FGSC 9075 / NRRL 31084</strain>
    </source>
</reference>
<accession>A0A0E0S483</accession>
<evidence type="ECO:0000313" key="2">
    <source>
        <dbReference type="EMBL" id="CEF78308.1"/>
    </source>
</evidence>
<dbReference type="InParanoid" id="A0A098DHB1"/>
<dbReference type="Proteomes" id="UP000070720">
    <property type="component" value="Chromosome 2"/>
</dbReference>
<sequence length="152" mass="16955">MPEATVLDVRRRLNKMPEDPANGPLHVEKITIKDDEYELITHPKEHVLAIDDDDDDDWDDCEAPLTVADTTSPKVVDNSAALESPAPVNQRPEQPLVNRINNKKTKAQVASALQFLQPEIRSKNYIAPPTEDFQANQAMRDSLSLDTVGKTT</sequence>
<dbReference type="VEuPathDB" id="FungiDB:FGRAMPH1_01G13009"/>
<name>A0A098DHB1_GIBZE</name>
<dbReference type="AlphaFoldDB" id="A0A098DHB1"/>
<accession>A0A098DHB1</accession>
<protein>
    <submittedName>
        <fullName evidence="2">Chromosome 2, complete genome</fullName>
    </submittedName>
</protein>
<evidence type="ECO:0000313" key="3">
    <source>
        <dbReference type="EnsemblFungi" id="CEF78308"/>
    </source>
</evidence>
<evidence type="ECO:0000256" key="1">
    <source>
        <dbReference type="SAM" id="MobiDB-lite"/>
    </source>
</evidence>
<keyword evidence="4" id="KW-1185">Reference proteome</keyword>